<sequence length="325" mass="37566">MPLHLLGKKSWNVYNPANIERVKRDEAEAKQNEEEREAQNQKGEADARLRLLRGDATAPLPKPVQSQIEAQSSRRQNKRKLPGEDDTDREIRLAGVPRSQPLPAPTPTAKNDDSIVDANGNIALVPVPEHSNVPPPKKPRLDEDPYTVYLSHASGRGKGSGEKPWYSNTPDPDQRSKSWGDANPRRHDREAARIAANDPLAAIKKGVKQVREADKQRKEWMAQRERDLKEVEELARQKRRRDRHEKRRRRRDSGEDDRDSLEGFDLDEGYAKPRVRGHDSVPRSKHHRHDHHHRHQHRHHRDHSSSHSRSHRDANIVQKERARDQ</sequence>
<feature type="domain" description="CBF1-interacting co-repressor CIR N-terminal" evidence="2">
    <location>
        <begin position="10"/>
        <end position="46"/>
    </location>
</feature>
<reference evidence="3 4" key="1">
    <citation type="submission" date="2023-08" db="EMBL/GenBank/DDBJ databases">
        <title>Black Yeasts Isolated from many extreme environments.</title>
        <authorList>
            <person name="Coleine C."/>
            <person name="Stajich J.E."/>
            <person name="Selbmann L."/>
        </authorList>
    </citation>
    <scope>NUCLEOTIDE SEQUENCE [LARGE SCALE GENOMIC DNA]</scope>
    <source>
        <strain evidence="3 4">CCFEE 6328</strain>
    </source>
</reference>
<dbReference type="EMBL" id="JAVRRF010000014">
    <property type="protein sequence ID" value="KAK5058327.1"/>
    <property type="molecule type" value="Genomic_DNA"/>
</dbReference>
<comment type="caution">
    <text evidence="3">The sequence shown here is derived from an EMBL/GenBank/DDBJ whole genome shotgun (WGS) entry which is preliminary data.</text>
</comment>
<feature type="compositionally biased region" description="Basic and acidic residues" evidence="1">
    <location>
        <begin position="22"/>
        <end position="53"/>
    </location>
</feature>
<feature type="compositionally biased region" description="Basic and acidic residues" evidence="1">
    <location>
        <begin position="209"/>
        <end position="236"/>
    </location>
</feature>
<keyword evidence="4" id="KW-1185">Reference proteome</keyword>
<feature type="compositionally biased region" description="Polar residues" evidence="1">
    <location>
        <begin position="64"/>
        <end position="74"/>
    </location>
</feature>
<name>A0ABR0J8D9_9EURO</name>
<dbReference type="InterPro" id="IPR039875">
    <property type="entry name" value="LENG1-like"/>
</dbReference>
<feature type="compositionally biased region" description="Basic residues" evidence="1">
    <location>
        <begin position="283"/>
        <end position="310"/>
    </location>
</feature>
<dbReference type="PANTHER" id="PTHR22093:SF0">
    <property type="entry name" value="LEUKOCYTE RECEPTOR CLUSTER MEMBER 1"/>
    <property type="match status" value="1"/>
</dbReference>
<evidence type="ECO:0000259" key="2">
    <source>
        <dbReference type="SMART" id="SM01083"/>
    </source>
</evidence>
<feature type="compositionally biased region" description="Basic and acidic residues" evidence="1">
    <location>
        <begin position="172"/>
        <end position="192"/>
    </location>
</feature>
<accession>A0ABR0J8D9</accession>
<gene>
    <name evidence="3" type="ORF">LTR69_006731</name>
</gene>
<dbReference type="Proteomes" id="UP001345691">
    <property type="component" value="Unassembled WGS sequence"/>
</dbReference>
<feature type="compositionally biased region" description="Basic residues" evidence="1">
    <location>
        <begin position="237"/>
        <end position="251"/>
    </location>
</feature>
<feature type="compositionally biased region" description="Basic and acidic residues" evidence="1">
    <location>
        <begin position="311"/>
        <end position="325"/>
    </location>
</feature>
<evidence type="ECO:0000313" key="4">
    <source>
        <dbReference type="Proteomes" id="UP001345691"/>
    </source>
</evidence>
<feature type="region of interest" description="Disordered" evidence="1">
    <location>
        <begin position="22"/>
        <end position="325"/>
    </location>
</feature>
<evidence type="ECO:0000313" key="3">
    <source>
        <dbReference type="EMBL" id="KAK5058327.1"/>
    </source>
</evidence>
<dbReference type="SMART" id="SM01083">
    <property type="entry name" value="Cir_N"/>
    <property type="match status" value="1"/>
</dbReference>
<dbReference type="InterPro" id="IPR019339">
    <property type="entry name" value="CIR_N_dom"/>
</dbReference>
<dbReference type="PANTHER" id="PTHR22093">
    <property type="entry name" value="LEUKOCYTE RECEPTOR CLUSTER LRC MEMBER 1"/>
    <property type="match status" value="1"/>
</dbReference>
<protein>
    <recommendedName>
        <fullName evidence="2">CBF1-interacting co-repressor CIR N-terminal domain-containing protein</fullName>
    </recommendedName>
</protein>
<proteinExistence type="predicted"/>
<evidence type="ECO:0000256" key="1">
    <source>
        <dbReference type="SAM" id="MobiDB-lite"/>
    </source>
</evidence>
<organism evidence="3 4">
    <name type="scientific">Exophiala sideris</name>
    <dbReference type="NCBI Taxonomy" id="1016849"/>
    <lineage>
        <taxon>Eukaryota</taxon>
        <taxon>Fungi</taxon>
        <taxon>Dikarya</taxon>
        <taxon>Ascomycota</taxon>
        <taxon>Pezizomycotina</taxon>
        <taxon>Eurotiomycetes</taxon>
        <taxon>Chaetothyriomycetidae</taxon>
        <taxon>Chaetothyriales</taxon>
        <taxon>Herpotrichiellaceae</taxon>
        <taxon>Exophiala</taxon>
    </lineage>
</organism>
<feature type="compositionally biased region" description="Acidic residues" evidence="1">
    <location>
        <begin position="254"/>
        <end position="268"/>
    </location>
</feature>